<dbReference type="PANTHER" id="PTHR34239">
    <property type="entry name" value="APPLE DOMAIN-CONTAINING PROTEIN"/>
    <property type="match status" value="1"/>
</dbReference>
<dbReference type="EMBL" id="OW152818">
    <property type="protein sequence ID" value="CAH2071772.1"/>
    <property type="molecule type" value="Genomic_DNA"/>
</dbReference>
<dbReference type="Proteomes" id="UP000837857">
    <property type="component" value="Chromosome 6"/>
</dbReference>
<accession>A0ABN8IZ48</accession>
<feature type="compositionally biased region" description="Polar residues" evidence="1">
    <location>
        <begin position="240"/>
        <end position="249"/>
    </location>
</feature>
<feature type="region of interest" description="Disordered" evidence="1">
    <location>
        <begin position="222"/>
        <end position="286"/>
    </location>
</feature>
<name>A0ABN8IZ48_9NEOP</name>
<protein>
    <submittedName>
        <fullName evidence="2">Uncharacterized protein</fullName>
    </submittedName>
</protein>
<reference evidence="2" key="1">
    <citation type="submission" date="2022-03" db="EMBL/GenBank/DDBJ databases">
        <authorList>
            <person name="Martin H S."/>
        </authorList>
    </citation>
    <scope>NUCLEOTIDE SEQUENCE</scope>
</reference>
<dbReference type="PANTHER" id="PTHR34239:SF2">
    <property type="entry name" value="TRANSPOSABLE ELEMENT P TRANSPOSASE_THAP9 CONSERVED DOMAIN-CONTAINING PROTEIN"/>
    <property type="match status" value="1"/>
</dbReference>
<evidence type="ECO:0000313" key="2">
    <source>
        <dbReference type="EMBL" id="CAH2071772.1"/>
    </source>
</evidence>
<sequence length="286" mass="32028">MKHLMKKSNKTRRLTLQFSLTLVTPTPLSGPSTSYNVTPTEDDLLEILGEDPSNKNKYGPEIRSELASRMVHIATSGLNTELRKELMCKYPIPSNSIQIDASKLNIEIKAVIPETAIKRDKGIETKQKQMACVISCLSNVINSHINLPSKNNDELRKLMDINRILCDIQHADSVTKRNFIVFALKSDEFLFGENLPETLKSAKAVNKSGLELKANITTTKAAQRLPKPVNRLNYRAPPQSRRSQGQALPQRSAPRSRGPATQRAPPARPPPQSLRESSQLHRPRRD</sequence>
<evidence type="ECO:0000256" key="1">
    <source>
        <dbReference type="SAM" id="MobiDB-lite"/>
    </source>
</evidence>
<keyword evidence="3" id="KW-1185">Reference proteome</keyword>
<organism evidence="2 3">
    <name type="scientific">Iphiclides podalirius</name>
    <name type="common">scarce swallowtail</name>
    <dbReference type="NCBI Taxonomy" id="110791"/>
    <lineage>
        <taxon>Eukaryota</taxon>
        <taxon>Metazoa</taxon>
        <taxon>Ecdysozoa</taxon>
        <taxon>Arthropoda</taxon>
        <taxon>Hexapoda</taxon>
        <taxon>Insecta</taxon>
        <taxon>Pterygota</taxon>
        <taxon>Neoptera</taxon>
        <taxon>Endopterygota</taxon>
        <taxon>Lepidoptera</taxon>
        <taxon>Glossata</taxon>
        <taxon>Ditrysia</taxon>
        <taxon>Papilionoidea</taxon>
        <taxon>Papilionidae</taxon>
        <taxon>Papilioninae</taxon>
        <taxon>Iphiclides</taxon>
    </lineage>
</organism>
<gene>
    <name evidence="2" type="ORF">IPOD504_LOCUS15262</name>
</gene>
<feature type="non-terminal residue" evidence="2">
    <location>
        <position position="286"/>
    </location>
</feature>
<proteinExistence type="predicted"/>
<evidence type="ECO:0000313" key="3">
    <source>
        <dbReference type="Proteomes" id="UP000837857"/>
    </source>
</evidence>